<evidence type="ECO:0008006" key="3">
    <source>
        <dbReference type="Google" id="ProtNLM"/>
    </source>
</evidence>
<evidence type="ECO:0000313" key="2">
    <source>
        <dbReference type="Proteomes" id="UP000033187"/>
    </source>
</evidence>
<dbReference type="KEGG" id="fil:BN1229_v1_2497"/>
<sequence>MGEQITRKELATRLAEAIKDRATLPLLQLLCDSQVEGVGEVADIWTGPFSSLRDDILGFSGGEGEAGARAVGIWEEEPTTGEFVRSRRHIDLWRFCANVDRIRKKGNRKRVAFLGESVARGFFFSPQYGPAQVLEKQLAAVGPSVEVVDLAQSNCGPWWLVEMTRAAAALQPDAIVVFAGNNWRAGSLSRASTDAFVQDGGLLAEDGGLSALMARQQRRAAEIAEHTVRELAKAAHDMGVPLILVLPEINVADWLSCPIGTLDVPLMSELDTVAWVDVFSEAREAADAGDFREAEDRVQEAINLDGGTCSASLELLAHVQLKQGKTREASAALRRSRDIVDETRVLPGIFSVVAEVIRKVGREVGALVVDLPHVYHQHFGNSVPGRGQFLDYCHLNAEGIRVAMAGTAQAVVQALFHSTADLQRLVEAGPSPSPEQEGWAHLLAGIHNAHWGQGTEICSFHFKRAASCYPPIGEISIPLVYDAFRHGVPPLLLSCFGELVKNQIASTYLMGYGLIGRGLIREHDLLKSIVAAFPSLGNISSDPDFVLGEIDELDLLDAHWLPLMDGNRWYRRAFKAAYELESAFPFFSARSQKLELSIVSRVPGARQSGDIIVKLNGAQVGRVSVQDQWCDQRIVLDSSRVKQGLNSLRLIWPNVPRADLRPSLKVRFETGQQLDTRTHFGHLHELRISAAT</sequence>
<dbReference type="Proteomes" id="UP000033187">
    <property type="component" value="Chromosome 1"/>
</dbReference>
<dbReference type="SUPFAM" id="SSF52266">
    <property type="entry name" value="SGNH hydrolase"/>
    <property type="match status" value="1"/>
</dbReference>
<dbReference type="AlphaFoldDB" id="A0A0D6JK22"/>
<organism evidence="1 2">
    <name type="scientific">Candidatus Filomicrobium marinum</name>
    <dbReference type="NCBI Taxonomy" id="1608628"/>
    <lineage>
        <taxon>Bacteria</taxon>
        <taxon>Pseudomonadati</taxon>
        <taxon>Pseudomonadota</taxon>
        <taxon>Alphaproteobacteria</taxon>
        <taxon>Hyphomicrobiales</taxon>
        <taxon>Hyphomicrobiaceae</taxon>
        <taxon>Filomicrobium</taxon>
    </lineage>
</organism>
<dbReference type="InterPro" id="IPR036514">
    <property type="entry name" value="SGNH_hydro_sf"/>
</dbReference>
<gene>
    <name evidence="1" type="ORF">YBN1229_v1_3418</name>
</gene>
<dbReference type="Gene3D" id="3.40.50.1110">
    <property type="entry name" value="SGNH hydrolase"/>
    <property type="match status" value="1"/>
</dbReference>
<accession>A0A0D6JK22</accession>
<dbReference type="KEGG" id="fiy:BN1229_v1_3418"/>
<keyword evidence="2" id="KW-1185">Reference proteome</keyword>
<protein>
    <recommendedName>
        <fullName evidence="3">SGNH hydrolase-type esterase domain-containing protein</fullName>
    </recommendedName>
</protein>
<dbReference type="EMBL" id="LN829119">
    <property type="protein sequence ID" value="CPR21985.1"/>
    <property type="molecule type" value="Genomic_DNA"/>
</dbReference>
<dbReference type="RefSeq" id="WP_046478384.1">
    <property type="nucleotide sequence ID" value="NZ_LN829118.1"/>
</dbReference>
<dbReference type="OrthoDB" id="9046326at2"/>
<reference evidence="2" key="1">
    <citation type="submission" date="2015-02" db="EMBL/GenBank/DDBJ databases">
        <authorList>
            <person name="Chooi Y.-H."/>
        </authorList>
    </citation>
    <scope>NUCLEOTIDE SEQUENCE [LARGE SCALE GENOMIC DNA]</scope>
    <source>
        <strain evidence="2">strain Y</strain>
    </source>
</reference>
<name>A0A0D6JK22_9HYPH</name>
<dbReference type="GO" id="GO:0016788">
    <property type="term" value="F:hydrolase activity, acting on ester bonds"/>
    <property type="evidence" value="ECO:0007669"/>
    <property type="project" value="UniProtKB-ARBA"/>
</dbReference>
<evidence type="ECO:0000313" key="1">
    <source>
        <dbReference type="EMBL" id="CPR21985.1"/>
    </source>
</evidence>
<proteinExistence type="predicted"/>